<feature type="signal peptide" evidence="1">
    <location>
        <begin position="1"/>
        <end position="20"/>
    </location>
</feature>
<keyword evidence="1" id="KW-0732">Signal</keyword>
<proteinExistence type="predicted"/>
<evidence type="ECO:0000313" key="3">
    <source>
        <dbReference type="Proteomes" id="UP000283329"/>
    </source>
</evidence>
<dbReference type="InterPro" id="IPR017853">
    <property type="entry name" value="GH"/>
</dbReference>
<dbReference type="SUPFAM" id="SSF49344">
    <property type="entry name" value="CBD9-like"/>
    <property type="match status" value="1"/>
</dbReference>
<feature type="chain" id="PRO_5030072668" evidence="1">
    <location>
        <begin position="21"/>
        <end position="1210"/>
    </location>
</feature>
<reference evidence="2 3" key="1">
    <citation type="submission" date="2018-08" db="EMBL/GenBank/DDBJ databases">
        <title>A genome reference for cultivated species of the human gut microbiota.</title>
        <authorList>
            <person name="Zou Y."/>
            <person name="Xue W."/>
            <person name="Luo G."/>
        </authorList>
    </citation>
    <scope>NUCLEOTIDE SEQUENCE [LARGE SCALE GENOMIC DNA]</scope>
    <source>
        <strain evidence="2 3">AM17-48</strain>
    </source>
</reference>
<name>A0A3A9HFE7_BACOV</name>
<sequence length="1210" mass="136492">MKKILVLIALSFMTVSTLTAQMKDPQNWVGYEEIMGVKNGLRFYDFDVNLIESSAPANVFWPGDDIRLKFQLINNTSQSIDIDAKVHVFRYGTKGIPNDIWLPRMIKLDYEKVIPVHLSILPNGYVNTSVSVDDIKDFGGYAVVFDLGKYGRRLGTSFAYSMKPSLVKMQYPKQSLDYLGVDFLNRVGVQSIRYGIPFVSPDNPDYQGFRQELKKLMKDFMDNNITVMLMFGEGRMAQSMPLGTTRPHLDENGKFLHTKQDLVWLPELDEDFKKFVKELCLDFGWPKGPVTAVCLWNEPWEGTSISGWQADMIRYKEIYTKMAEAVIEAREKDIDVLVGGGDSNSNALDKFFADGTMDMLPIFDFLSIHYQGMEAPVLYPEWNKRKDNKGRVKIWDTESWVGNTDDRVGLVIAANRSAGYDRSMGIFGGYMYSGDPNRSVRSMEVRTEKGKETMPKLHNTWSAAAAVGAAQSMIGEREFNRLLFKNGLPWVMIFDGYENKKDDGTIVIAGDLGEAFGAENILFRNVRSLSEARKKVDLHHQLKTLPANSAERKKIENELNTYYPITDGKMILKANPSFLLYDFYGNAIAPKNGIYEIPLNYQGYYMRVNGEKGAFDKLVSAISKADIVGYEPIEIIAKDFTAPIASKPEMELQLTNILNRPVKGVLSVSIGNLDLSYPQNVSFKPNETKTIRAKVTNGTASVDNNYPLEVHFDAGKDGFAVHWENMHVNYIAKKTIKIDGNLNDWQNMISQTIEGSSKASISLTEAAWYPYQKFDSNAEGLAHTYLAYDDDYFYFAAKVADKTPNKGTLRFETRNDDDDFYPDTAYMQTIYAMHSTIVMQPAAESDQKALQLPSAKGRMMNYMENTSTTLSMGMDIHLPKDKYTRTSFYFPSINQNGLSVTVYDKDSGKELLSTKIDKLWNGTYLTLDLCGNVRIRCSSHGWWYTTKLSGIFFDSSDNVVNSGNAGASAKLVNRDFDTVGNWMGTYGQLGYYLIGSDSSLPQDITCHVVSQDDLVPLVWPEQVRRFTYLKRPTLPDGTNGIATDNILIAFNVIPIGEDGMEAETKGTMPRYIGYKCTDYEYALNTVAPEYGGGFEIWRMLVPGMPRKHFYPRQPKSSFDGAVKDGKLITTREGNTLYYECAIPWSEIPDVKKAIDKGDKIKFSARINDDGAGAACMEIARGRSVSKKNSRAFHPDWKEHWANEVEFGVEK</sequence>
<dbReference type="EMBL" id="QRJR01000005">
    <property type="protein sequence ID" value="RHH48599.1"/>
    <property type="molecule type" value="Genomic_DNA"/>
</dbReference>
<organism evidence="2 3">
    <name type="scientific">Bacteroides ovatus</name>
    <dbReference type="NCBI Taxonomy" id="28116"/>
    <lineage>
        <taxon>Bacteria</taxon>
        <taxon>Pseudomonadati</taxon>
        <taxon>Bacteroidota</taxon>
        <taxon>Bacteroidia</taxon>
        <taxon>Bacteroidales</taxon>
        <taxon>Bacteroidaceae</taxon>
        <taxon>Bacteroides</taxon>
    </lineage>
</organism>
<protein>
    <submittedName>
        <fullName evidence="2">Uncharacterized protein</fullName>
    </submittedName>
</protein>
<dbReference type="RefSeq" id="WP_117610469.1">
    <property type="nucleotide sequence ID" value="NZ_JABFHY010000003.1"/>
</dbReference>
<comment type="caution">
    <text evidence="2">The sequence shown here is derived from an EMBL/GenBank/DDBJ whole genome shotgun (WGS) entry which is preliminary data.</text>
</comment>
<dbReference type="AlphaFoldDB" id="A0A3A9HFE7"/>
<dbReference type="SUPFAM" id="SSF51445">
    <property type="entry name" value="(Trans)glycosidases"/>
    <property type="match status" value="1"/>
</dbReference>
<dbReference type="Proteomes" id="UP000283329">
    <property type="component" value="Unassembled WGS sequence"/>
</dbReference>
<dbReference type="Gene3D" id="3.20.20.80">
    <property type="entry name" value="Glycosidases"/>
    <property type="match status" value="1"/>
</dbReference>
<accession>A0A3A9HFE7</accession>
<evidence type="ECO:0000313" key="2">
    <source>
        <dbReference type="EMBL" id="RHH48599.1"/>
    </source>
</evidence>
<dbReference type="Gene3D" id="2.60.40.1190">
    <property type="match status" value="1"/>
</dbReference>
<evidence type="ECO:0000256" key="1">
    <source>
        <dbReference type="SAM" id="SignalP"/>
    </source>
</evidence>
<gene>
    <name evidence="2" type="ORF">DW206_08195</name>
</gene>